<dbReference type="AlphaFoldDB" id="A0A233UZN5"/>
<proteinExistence type="predicted"/>
<dbReference type="RefSeq" id="WP_094205738.1">
    <property type="nucleotide sequence ID" value="NZ_JAWGQT010000080.1"/>
</dbReference>
<dbReference type="Gene3D" id="3.40.50.150">
    <property type="entry name" value="Vaccinia Virus protein VP39"/>
    <property type="match status" value="1"/>
</dbReference>
<comment type="caution">
    <text evidence="1">The sequence shown here is derived from an EMBL/GenBank/DDBJ whole genome shotgun (WGS) entry which is preliminary data.</text>
</comment>
<evidence type="ECO:0000313" key="1">
    <source>
        <dbReference type="EMBL" id="OXZ27623.1"/>
    </source>
</evidence>
<name>A0A233UZN5_FINMA</name>
<dbReference type="GO" id="GO:0032259">
    <property type="term" value="P:methylation"/>
    <property type="evidence" value="ECO:0007669"/>
    <property type="project" value="UniProtKB-KW"/>
</dbReference>
<sequence>MIYNNTKTLVDSLMKEKVPTSKICLDMTFGNGNDSYKMLSINENIEVYGFDIQQSCIDNARKINNLKVIIDSHLNFEKYINAKIDFAVFNLGYLPGGDKNITTDYDTVIKTLKKLLKVMNIEGQIVITFYPGHKPGHEESINIIKFLKKLNQKEFNVIRYDFINQINNPPFVCLIERIK</sequence>
<accession>A0A233UZN5</accession>
<dbReference type="Proteomes" id="UP000215413">
    <property type="component" value="Unassembled WGS sequence"/>
</dbReference>
<dbReference type="PANTHER" id="PTHR35276:SF1">
    <property type="entry name" value="TRNA (MNM(5)S(2)U34)-METHYLTRANSFERASE, CHLOROPLASTIC"/>
    <property type="match status" value="1"/>
</dbReference>
<keyword evidence="1" id="KW-0808">Transferase</keyword>
<gene>
    <name evidence="1" type="ORF">B9N49_04665</name>
</gene>
<dbReference type="SUPFAM" id="SSF53335">
    <property type="entry name" value="S-adenosyl-L-methionine-dependent methyltransferases"/>
    <property type="match status" value="1"/>
</dbReference>
<keyword evidence="1" id="KW-0489">Methyltransferase</keyword>
<dbReference type="InterPro" id="IPR010719">
    <property type="entry name" value="MnmM_MeTrfase"/>
</dbReference>
<dbReference type="PANTHER" id="PTHR35276">
    <property type="entry name" value="S-ADENOSYL-L-METHIONINE-DEPENDENT METHYLTRANSFERASES SUPERFAMILY PROTEIN"/>
    <property type="match status" value="1"/>
</dbReference>
<evidence type="ECO:0000313" key="2">
    <source>
        <dbReference type="Proteomes" id="UP000215413"/>
    </source>
</evidence>
<dbReference type="EMBL" id="NDYC01000019">
    <property type="protein sequence ID" value="OXZ27623.1"/>
    <property type="molecule type" value="Genomic_DNA"/>
</dbReference>
<protein>
    <submittedName>
        <fullName evidence="1">rRNA methyltransferase</fullName>
    </submittedName>
</protein>
<dbReference type="InterPro" id="IPR029063">
    <property type="entry name" value="SAM-dependent_MTases_sf"/>
</dbReference>
<dbReference type="GO" id="GO:0008168">
    <property type="term" value="F:methyltransferase activity"/>
    <property type="evidence" value="ECO:0007669"/>
    <property type="project" value="UniProtKB-KW"/>
</dbReference>
<dbReference type="Pfam" id="PF06962">
    <property type="entry name" value="rRNA_methylase"/>
    <property type="match status" value="1"/>
</dbReference>
<reference evidence="2" key="1">
    <citation type="submission" date="2017-04" db="EMBL/GenBank/DDBJ databases">
        <title>Finegoldia magna isolated from orthopedic joint implant-associated infections.</title>
        <authorList>
            <person name="Bjorklund S."/>
            <person name="Bruggemann H."/>
            <person name="Jensen A."/>
            <person name="Hellmark B."/>
            <person name="Soderquist B."/>
        </authorList>
    </citation>
    <scope>NUCLEOTIDE SEQUENCE [LARGE SCALE GENOMIC DNA]</scope>
    <source>
        <strain evidence="2">CCUG 54800</strain>
    </source>
</reference>
<organism evidence="1 2">
    <name type="scientific">Finegoldia magna</name>
    <name type="common">Peptostreptococcus magnus</name>
    <dbReference type="NCBI Taxonomy" id="1260"/>
    <lineage>
        <taxon>Bacteria</taxon>
        <taxon>Bacillati</taxon>
        <taxon>Bacillota</taxon>
        <taxon>Tissierellia</taxon>
        <taxon>Tissierellales</taxon>
        <taxon>Peptoniphilaceae</taxon>
        <taxon>Finegoldia</taxon>
    </lineage>
</organism>